<comment type="caution">
    <text evidence="1">The sequence shown here is derived from an EMBL/GenBank/DDBJ whole genome shotgun (WGS) entry which is preliminary data.</text>
</comment>
<gene>
    <name evidence="1" type="ORF">J2851_004503</name>
</gene>
<protein>
    <submittedName>
        <fullName evidence="1">Uncharacterized protein</fullName>
    </submittedName>
</protein>
<keyword evidence="2" id="KW-1185">Reference proteome</keyword>
<organism evidence="1 2">
    <name type="scientific">Azospirillum rugosum</name>
    <dbReference type="NCBI Taxonomy" id="416170"/>
    <lineage>
        <taxon>Bacteria</taxon>
        <taxon>Pseudomonadati</taxon>
        <taxon>Pseudomonadota</taxon>
        <taxon>Alphaproteobacteria</taxon>
        <taxon>Rhodospirillales</taxon>
        <taxon>Azospirillaceae</taxon>
        <taxon>Azospirillum</taxon>
    </lineage>
</organism>
<sequence>MAVSPLYIELMQAFDARRRGLGWSMAKMDDMSGLQDGYFAKCLHAGRPSGRRAGWEMLGLMFTALWRDGARLAVLPANRPPAAEREARAIDPVRPGAVAKCVYAALLEQIDARRRALGLTATDVDQRSGVRPLGTLWRALLPEGDSRREVVEWDVMDLWRQALWPAGVRVAVFSDVPTTRRASNDNGEQLALDLEVAGPHATLTIWRGRRRKPRKYTPGGCDRRRAA</sequence>
<evidence type="ECO:0000313" key="2">
    <source>
        <dbReference type="Proteomes" id="UP000781958"/>
    </source>
</evidence>
<name>A0ABS4SRJ5_9PROT</name>
<proteinExistence type="predicted"/>
<reference evidence="1 2" key="1">
    <citation type="submission" date="2021-03" db="EMBL/GenBank/DDBJ databases">
        <title>Genomic Encyclopedia of Type Strains, Phase III (KMG-III): the genomes of soil and plant-associated and newly described type strains.</title>
        <authorList>
            <person name="Whitman W."/>
        </authorList>
    </citation>
    <scope>NUCLEOTIDE SEQUENCE [LARGE SCALE GENOMIC DNA]</scope>
    <source>
        <strain evidence="1 2">IMMIB AFH-6</strain>
    </source>
</reference>
<dbReference type="RefSeq" id="WP_209768991.1">
    <property type="nucleotide sequence ID" value="NZ_JAGINP010000017.1"/>
</dbReference>
<dbReference type="EMBL" id="JAGINP010000017">
    <property type="protein sequence ID" value="MBP2294713.1"/>
    <property type="molecule type" value="Genomic_DNA"/>
</dbReference>
<dbReference type="Proteomes" id="UP000781958">
    <property type="component" value="Unassembled WGS sequence"/>
</dbReference>
<accession>A0ABS4SRJ5</accession>
<evidence type="ECO:0000313" key="1">
    <source>
        <dbReference type="EMBL" id="MBP2294713.1"/>
    </source>
</evidence>